<dbReference type="InterPro" id="IPR000182">
    <property type="entry name" value="GNAT_dom"/>
</dbReference>
<feature type="domain" description="N-acetyltransferase" evidence="1">
    <location>
        <begin position="2"/>
        <end position="144"/>
    </location>
</feature>
<dbReference type="Gene3D" id="3.40.630.30">
    <property type="match status" value="1"/>
</dbReference>
<name>A0A2W1NVB4_PAEXE</name>
<organism evidence="2 3">
    <name type="scientific">Paenibacillus xerothermodurans</name>
    <dbReference type="NCBI Taxonomy" id="1977292"/>
    <lineage>
        <taxon>Bacteria</taxon>
        <taxon>Bacillati</taxon>
        <taxon>Bacillota</taxon>
        <taxon>Bacilli</taxon>
        <taxon>Bacillales</taxon>
        <taxon>Paenibacillaceae</taxon>
        <taxon>Paenibacillus</taxon>
    </lineage>
</organism>
<accession>A0A2W1NVB4</accession>
<gene>
    <name evidence="2" type="ORF">CBW46_016930</name>
</gene>
<dbReference type="CDD" id="cd04301">
    <property type="entry name" value="NAT_SF"/>
    <property type="match status" value="1"/>
</dbReference>
<keyword evidence="3" id="KW-1185">Reference proteome</keyword>
<dbReference type="Pfam" id="PF00583">
    <property type="entry name" value="Acetyltransf_1"/>
    <property type="match status" value="1"/>
</dbReference>
<sequence>MYEIQELTAQDEWLEAFPVMHELRTHLDENAYLELLYKMADEGYKMFALFNDTNILAVTGVIIRTNFYDGRHVFVYDLVTYPSERSKGYGELLLTYIEQWAKEHGCEKLALDSGVQRIDAHRFYENRMGFGKFSYGFKKMIDMK</sequence>
<dbReference type="RefSeq" id="WP_089201179.1">
    <property type="nucleotide sequence ID" value="NZ_NHRJ02000014.1"/>
</dbReference>
<evidence type="ECO:0000313" key="2">
    <source>
        <dbReference type="EMBL" id="PZE19632.1"/>
    </source>
</evidence>
<dbReference type="OrthoDB" id="9805924at2"/>
<dbReference type="InterPro" id="IPR016181">
    <property type="entry name" value="Acyl_CoA_acyltransferase"/>
</dbReference>
<evidence type="ECO:0000313" key="3">
    <source>
        <dbReference type="Proteomes" id="UP000214746"/>
    </source>
</evidence>
<reference evidence="2" key="1">
    <citation type="submission" date="2018-06" db="EMBL/GenBank/DDBJ databases">
        <title>Paenibacillus xerothermodurans sp. nov. an extremely dry heat resistant spore forming bacterium isolated from the soil of Cape Canaveral, Florida.</title>
        <authorList>
            <person name="Seuylemezian A."/>
            <person name="Kaur N."/>
            <person name="Patil P."/>
            <person name="Patil P."/>
            <person name="Mayilraj S."/>
            <person name="Vaishampayan P."/>
        </authorList>
    </citation>
    <scope>NUCLEOTIDE SEQUENCE [LARGE SCALE GENOMIC DNA]</scope>
    <source>
        <strain evidence="2">ATCC 27380</strain>
    </source>
</reference>
<dbReference type="AlphaFoldDB" id="A0A2W1NVB4"/>
<comment type="caution">
    <text evidence="2">The sequence shown here is derived from an EMBL/GenBank/DDBJ whole genome shotgun (WGS) entry which is preliminary data.</text>
</comment>
<dbReference type="EMBL" id="NHRJ02000014">
    <property type="protein sequence ID" value="PZE19632.1"/>
    <property type="molecule type" value="Genomic_DNA"/>
</dbReference>
<protein>
    <submittedName>
        <fullName evidence="2">GNAT family N-acetyltransferase</fullName>
    </submittedName>
</protein>
<dbReference type="PROSITE" id="PS51186">
    <property type="entry name" value="GNAT"/>
    <property type="match status" value="1"/>
</dbReference>
<evidence type="ECO:0000259" key="1">
    <source>
        <dbReference type="PROSITE" id="PS51186"/>
    </source>
</evidence>
<dbReference type="GO" id="GO:0016747">
    <property type="term" value="F:acyltransferase activity, transferring groups other than amino-acyl groups"/>
    <property type="evidence" value="ECO:0007669"/>
    <property type="project" value="InterPro"/>
</dbReference>
<proteinExistence type="predicted"/>
<dbReference type="Proteomes" id="UP000214746">
    <property type="component" value="Unassembled WGS sequence"/>
</dbReference>
<dbReference type="SUPFAM" id="SSF55729">
    <property type="entry name" value="Acyl-CoA N-acyltransferases (Nat)"/>
    <property type="match status" value="1"/>
</dbReference>